<name>A0A1F5X5B6_9BACT</name>
<evidence type="ECO:0000313" key="2">
    <source>
        <dbReference type="EMBL" id="OGF83073.1"/>
    </source>
</evidence>
<dbReference type="EMBL" id="MFIA01000008">
    <property type="protein sequence ID" value="OGF83073.1"/>
    <property type="molecule type" value="Genomic_DNA"/>
</dbReference>
<keyword evidence="1" id="KW-1133">Transmembrane helix</keyword>
<keyword evidence="1" id="KW-0472">Membrane</keyword>
<evidence type="ECO:0000256" key="1">
    <source>
        <dbReference type="SAM" id="Phobius"/>
    </source>
</evidence>
<comment type="caution">
    <text evidence="2">The sequence shown here is derived from an EMBL/GenBank/DDBJ whole genome shotgun (WGS) entry which is preliminary data.</text>
</comment>
<feature type="transmembrane region" description="Helical" evidence="1">
    <location>
        <begin position="73"/>
        <end position="91"/>
    </location>
</feature>
<evidence type="ECO:0008006" key="4">
    <source>
        <dbReference type="Google" id="ProtNLM"/>
    </source>
</evidence>
<organism evidence="2 3">
    <name type="scientific">Candidatus Giovannonibacteria bacterium RIFCSPLOWO2_01_FULL_44_16</name>
    <dbReference type="NCBI Taxonomy" id="1798348"/>
    <lineage>
        <taxon>Bacteria</taxon>
        <taxon>Candidatus Giovannoniibacteriota</taxon>
    </lineage>
</organism>
<sequence length="218" mass="24895">MDFIRKILMLLVGIVGLVYAVAPFVYKQCNGGWQITVYEKLYNPLVITVIIIFGLILVFIAIWKTSRSIFRKVLIIFILLTILSSIFLASLNNVRIHTRDSRRAADLGQLRLANELYFSYFGQYIDKLEDLASKTNGEGPMIGETPKDPYTKQSYDYRLSADKKSFVLRSLMDGWDNNCNGKINGRARFLLNNSIDFDGQILGLSCDDPYYCIFVKAE</sequence>
<dbReference type="Gene3D" id="3.30.700.10">
    <property type="entry name" value="Glycoprotein, Type 4 Pilin"/>
    <property type="match status" value="1"/>
</dbReference>
<keyword evidence="1" id="KW-0812">Transmembrane</keyword>
<dbReference type="Proteomes" id="UP000178046">
    <property type="component" value="Unassembled WGS sequence"/>
</dbReference>
<dbReference type="SUPFAM" id="SSF54523">
    <property type="entry name" value="Pili subunits"/>
    <property type="match status" value="1"/>
</dbReference>
<proteinExistence type="predicted"/>
<feature type="transmembrane region" description="Helical" evidence="1">
    <location>
        <begin position="7"/>
        <end position="26"/>
    </location>
</feature>
<dbReference type="AlphaFoldDB" id="A0A1F5X5B6"/>
<reference evidence="2 3" key="1">
    <citation type="journal article" date="2016" name="Nat. Commun.">
        <title>Thousands of microbial genomes shed light on interconnected biogeochemical processes in an aquifer system.</title>
        <authorList>
            <person name="Anantharaman K."/>
            <person name="Brown C.T."/>
            <person name="Hug L.A."/>
            <person name="Sharon I."/>
            <person name="Castelle C.J."/>
            <person name="Probst A.J."/>
            <person name="Thomas B.C."/>
            <person name="Singh A."/>
            <person name="Wilkins M.J."/>
            <person name="Karaoz U."/>
            <person name="Brodie E.L."/>
            <person name="Williams K.H."/>
            <person name="Hubbard S.S."/>
            <person name="Banfield J.F."/>
        </authorList>
    </citation>
    <scope>NUCLEOTIDE SEQUENCE [LARGE SCALE GENOMIC DNA]</scope>
</reference>
<dbReference type="InterPro" id="IPR045584">
    <property type="entry name" value="Pilin-like"/>
</dbReference>
<accession>A0A1F5X5B6</accession>
<gene>
    <name evidence="2" type="ORF">A2924_02100</name>
</gene>
<feature type="transmembrane region" description="Helical" evidence="1">
    <location>
        <begin position="41"/>
        <end position="61"/>
    </location>
</feature>
<evidence type="ECO:0000313" key="3">
    <source>
        <dbReference type="Proteomes" id="UP000178046"/>
    </source>
</evidence>
<protein>
    <recommendedName>
        <fullName evidence="4">Type II secretion system protein GspG C-terminal domain-containing protein</fullName>
    </recommendedName>
</protein>